<feature type="compositionally biased region" description="Polar residues" evidence="1">
    <location>
        <begin position="301"/>
        <end position="320"/>
    </location>
</feature>
<keyword evidence="3" id="KW-1185">Reference proteome</keyword>
<name>A0A2R5GG40_9STRA</name>
<feature type="compositionally biased region" description="Low complexity" evidence="1">
    <location>
        <begin position="222"/>
        <end position="237"/>
    </location>
</feature>
<feature type="compositionally biased region" description="Basic residues" evidence="1">
    <location>
        <begin position="108"/>
        <end position="119"/>
    </location>
</feature>
<accession>A0A2R5GG40</accession>
<feature type="compositionally biased region" description="Basic residues" evidence="1">
    <location>
        <begin position="150"/>
        <end position="161"/>
    </location>
</feature>
<proteinExistence type="predicted"/>
<feature type="compositionally biased region" description="Polar residues" evidence="1">
    <location>
        <begin position="122"/>
        <end position="131"/>
    </location>
</feature>
<dbReference type="InParanoid" id="A0A2R5GG40"/>
<feature type="compositionally biased region" description="Basic and acidic residues" evidence="1">
    <location>
        <begin position="85"/>
        <end position="107"/>
    </location>
</feature>
<evidence type="ECO:0000313" key="2">
    <source>
        <dbReference type="EMBL" id="GBG29876.1"/>
    </source>
</evidence>
<dbReference type="EMBL" id="BEYU01000067">
    <property type="protein sequence ID" value="GBG29876.1"/>
    <property type="molecule type" value="Genomic_DNA"/>
</dbReference>
<evidence type="ECO:0000256" key="1">
    <source>
        <dbReference type="SAM" id="MobiDB-lite"/>
    </source>
</evidence>
<reference evidence="2 3" key="1">
    <citation type="submission" date="2017-12" db="EMBL/GenBank/DDBJ databases">
        <title>Sequencing, de novo assembly and annotation of complete genome of a new Thraustochytrid species, strain FCC1311.</title>
        <authorList>
            <person name="Sedici K."/>
            <person name="Godart F."/>
            <person name="Aiese Cigliano R."/>
            <person name="Sanseverino W."/>
            <person name="Barakat M."/>
            <person name="Ortet P."/>
            <person name="Marechal E."/>
            <person name="Cagnac O."/>
            <person name="Amato A."/>
        </authorList>
    </citation>
    <scope>NUCLEOTIDE SEQUENCE [LARGE SCALE GENOMIC DNA]</scope>
</reference>
<dbReference type="Proteomes" id="UP000241890">
    <property type="component" value="Unassembled WGS sequence"/>
</dbReference>
<evidence type="ECO:0000313" key="3">
    <source>
        <dbReference type="Proteomes" id="UP000241890"/>
    </source>
</evidence>
<gene>
    <name evidence="2" type="ORF">FCC1311_060962</name>
</gene>
<feature type="compositionally biased region" description="Basic and acidic residues" evidence="1">
    <location>
        <begin position="244"/>
        <end position="253"/>
    </location>
</feature>
<dbReference type="AlphaFoldDB" id="A0A2R5GG40"/>
<protein>
    <submittedName>
        <fullName evidence="2">Uncharacterized protein</fullName>
    </submittedName>
</protein>
<feature type="compositionally biased region" description="Basic and acidic residues" evidence="1">
    <location>
        <begin position="192"/>
        <end position="205"/>
    </location>
</feature>
<sequence length="355" mass="38944">MVDADFDALVRDLRAHAQPAALGLTVRDLAPGRRPRPSRKPAEDDDAHALQGTKNDEEFDSSDEHNNDVHFGDVALYVSGVEGRPVGKEDGASDTESRFFFGKERRAAQRKQVKDHHAKAQNARSADQLSSLRRKKMQKEQPSPDETKPPPRKRGRRKKVLPRTEIATEVSVSLDADAAARAQKALAQLASHKSEKASRKIERMQRKARKKLKTLARQSGVKPPSSSSSLFSKSSFSMAQGKTESSKKVESPRTDAITLIPSIAGARAPSASMSGMSAFRALRQQDLFAYSVPLDSDQDKLASSQSTGHEQASNHVTANANVDDDFGDLSLFQDVSQAPGRQRRHYLLADRRNGG</sequence>
<comment type="caution">
    <text evidence="2">The sequence shown here is derived from an EMBL/GenBank/DDBJ whole genome shotgun (WGS) entry which is preliminary data.</text>
</comment>
<feature type="compositionally biased region" description="Basic and acidic residues" evidence="1">
    <location>
        <begin position="62"/>
        <end position="71"/>
    </location>
</feature>
<feature type="region of interest" description="Disordered" evidence="1">
    <location>
        <begin position="26"/>
        <end position="253"/>
    </location>
</feature>
<organism evidence="2 3">
    <name type="scientific">Hondaea fermentalgiana</name>
    <dbReference type="NCBI Taxonomy" id="2315210"/>
    <lineage>
        <taxon>Eukaryota</taxon>
        <taxon>Sar</taxon>
        <taxon>Stramenopiles</taxon>
        <taxon>Bigyra</taxon>
        <taxon>Labyrinthulomycetes</taxon>
        <taxon>Thraustochytrida</taxon>
        <taxon>Thraustochytriidae</taxon>
        <taxon>Hondaea</taxon>
    </lineage>
</organism>
<feature type="region of interest" description="Disordered" evidence="1">
    <location>
        <begin position="298"/>
        <end position="320"/>
    </location>
</feature>
<feature type="compositionally biased region" description="Low complexity" evidence="1">
    <location>
        <begin position="174"/>
        <end position="190"/>
    </location>
</feature>